<reference evidence="2 3" key="1">
    <citation type="submission" date="2020-01" db="EMBL/GenBank/DDBJ databases">
        <title>Insect and environment-associated Actinomycetes.</title>
        <authorList>
            <person name="Currrie C."/>
            <person name="Chevrette M."/>
            <person name="Carlson C."/>
            <person name="Stubbendieck R."/>
            <person name="Wendt-Pienkowski E."/>
        </authorList>
    </citation>
    <scope>NUCLEOTIDE SEQUENCE [LARGE SCALE GENOMIC DNA]</scope>
    <source>
        <strain evidence="2 3">SID14438</strain>
    </source>
</reference>
<accession>A0A6N9V2Z2</accession>
<comment type="caution">
    <text evidence="2">The sequence shown here is derived from an EMBL/GenBank/DDBJ whole genome shotgun (WGS) entry which is preliminary data.</text>
</comment>
<dbReference type="Proteomes" id="UP000471648">
    <property type="component" value="Unassembled WGS sequence"/>
</dbReference>
<protein>
    <submittedName>
        <fullName evidence="2">Uncharacterized protein</fullName>
    </submittedName>
</protein>
<dbReference type="AlphaFoldDB" id="A0A6N9V2Z2"/>
<sequence length="51" mass="5285">MRFSPDDAVFRVQLNLQQMSCAAEEGTGGVSSAEGEPVVSGDAPDTGEDLL</sequence>
<evidence type="ECO:0000313" key="3">
    <source>
        <dbReference type="Proteomes" id="UP000471648"/>
    </source>
</evidence>
<dbReference type="RefSeq" id="WP_164355680.1">
    <property type="nucleotide sequence ID" value="NZ_CP109550.1"/>
</dbReference>
<dbReference type="EMBL" id="JAAGME010000001">
    <property type="protein sequence ID" value="NEB65489.1"/>
    <property type="molecule type" value="Genomic_DNA"/>
</dbReference>
<evidence type="ECO:0000313" key="2">
    <source>
        <dbReference type="EMBL" id="NEB65489.1"/>
    </source>
</evidence>
<feature type="region of interest" description="Disordered" evidence="1">
    <location>
        <begin position="22"/>
        <end position="51"/>
    </location>
</feature>
<gene>
    <name evidence="2" type="ORF">G3I39_00160</name>
</gene>
<name>A0A6N9V2Z2_STRMI</name>
<evidence type="ECO:0000256" key="1">
    <source>
        <dbReference type="SAM" id="MobiDB-lite"/>
    </source>
</evidence>
<proteinExistence type="predicted"/>
<organism evidence="2 3">
    <name type="scientific">Streptomyces microflavus</name>
    <name type="common">Streptomyces lipmanii</name>
    <dbReference type="NCBI Taxonomy" id="1919"/>
    <lineage>
        <taxon>Bacteria</taxon>
        <taxon>Bacillati</taxon>
        <taxon>Actinomycetota</taxon>
        <taxon>Actinomycetes</taxon>
        <taxon>Kitasatosporales</taxon>
        <taxon>Streptomycetaceae</taxon>
        <taxon>Streptomyces</taxon>
    </lineage>
</organism>